<dbReference type="SMART" id="SM00856">
    <property type="entry name" value="PMEI"/>
    <property type="match status" value="1"/>
</dbReference>
<dbReference type="SUPFAM" id="SSF101148">
    <property type="entry name" value="Plant invertase/pectin methylesterase inhibitor"/>
    <property type="match status" value="1"/>
</dbReference>
<dbReference type="PANTHER" id="PTHR31080">
    <property type="entry name" value="PECTINESTERASE INHIBITOR-LIKE"/>
    <property type="match status" value="1"/>
</dbReference>
<dbReference type="CDD" id="cd15798">
    <property type="entry name" value="PMEI-like_3"/>
    <property type="match status" value="1"/>
</dbReference>
<dbReference type="InterPro" id="IPR051955">
    <property type="entry name" value="PME_Inhibitor"/>
</dbReference>
<organism evidence="3 4">
    <name type="scientific">Rehmannia glutinosa</name>
    <name type="common">Chinese foxglove</name>
    <dbReference type="NCBI Taxonomy" id="99300"/>
    <lineage>
        <taxon>Eukaryota</taxon>
        <taxon>Viridiplantae</taxon>
        <taxon>Streptophyta</taxon>
        <taxon>Embryophyta</taxon>
        <taxon>Tracheophyta</taxon>
        <taxon>Spermatophyta</taxon>
        <taxon>Magnoliopsida</taxon>
        <taxon>eudicotyledons</taxon>
        <taxon>Gunneridae</taxon>
        <taxon>Pentapetalae</taxon>
        <taxon>asterids</taxon>
        <taxon>lamiids</taxon>
        <taxon>Lamiales</taxon>
        <taxon>Orobanchaceae</taxon>
        <taxon>Rehmannieae</taxon>
        <taxon>Rehmannia</taxon>
    </lineage>
</organism>
<protein>
    <recommendedName>
        <fullName evidence="2">Pectinesterase inhibitor domain-containing protein</fullName>
    </recommendedName>
</protein>
<accession>A0ABR0VVM9</accession>
<keyword evidence="4" id="KW-1185">Reference proteome</keyword>
<gene>
    <name evidence="3" type="ORF">DH2020_027568</name>
</gene>
<dbReference type="Gene3D" id="1.20.140.40">
    <property type="entry name" value="Invertase/pectin methylesterase inhibitor family protein"/>
    <property type="match status" value="1"/>
</dbReference>
<keyword evidence="1" id="KW-0732">Signal</keyword>
<dbReference type="PANTHER" id="PTHR31080:SF207">
    <property type="entry name" value="PECTINESTERASE INHIBITOR 9"/>
    <property type="match status" value="1"/>
</dbReference>
<dbReference type="Pfam" id="PF04043">
    <property type="entry name" value="PMEI"/>
    <property type="match status" value="1"/>
</dbReference>
<name>A0ABR0VVM9_REHGL</name>
<evidence type="ECO:0000259" key="2">
    <source>
        <dbReference type="SMART" id="SM00856"/>
    </source>
</evidence>
<comment type="caution">
    <text evidence="3">The sequence shown here is derived from an EMBL/GenBank/DDBJ whole genome shotgun (WGS) entry which is preliminary data.</text>
</comment>
<reference evidence="3 4" key="1">
    <citation type="journal article" date="2021" name="Comput. Struct. Biotechnol. J.">
        <title>De novo genome assembly of the potent medicinal plant Rehmannia glutinosa using nanopore technology.</title>
        <authorList>
            <person name="Ma L."/>
            <person name="Dong C."/>
            <person name="Song C."/>
            <person name="Wang X."/>
            <person name="Zheng X."/>
            <person name="Niu Y."/>
            <person name="Chen S."/>
            <person name="Feng W."/>
        </authorList>
    </citation>
    <scope>NUCLEOTIDE SEQUENCE [LARGE SCALE GENOMIC DNA]</scope>
    <source>
        <strain evidence="3">DH-2019</strain>
    </source>
</reference>
<feature type="domain" description="Pectinesterase inhibitor" evidence="2">
    <location>
        <begin position="9"/>
        <end position="165"/>
    </location>
</feature>
<dbReference type="InterPro" id="IPR006501">
    <property type="entry name" value="Pectinesterase_inhib_dom"/>
</dbReference>
<dbReference type="InterPro" id="IPR035513">
    <property type="entry name" value="Invertase/methylesterase_inhib"/>
</dbReference>
<evidence type="ECO:0000313" key="3">
    <source>
        <dbReference type="EMBL" id="KAK6138678.1"/>
    </source>
</evidence>
<evidence type="ECO:0000313" key="4">
    <source>
        <dbReference type="Proteomes" id="UP001318860"/>
    </source>
</evidence>
<dbReference type="Proteomes" id="UP001318860">
    <property type="component" value="Unassembled WGS sequence"/>
</dbReference>
<dbReference type="EMBL" id="JABTTQ020000683">
    <property type="protein sequence ID" value="KAK6138678.1"/>
    <property type="molecule type" value="Genomic_DNA"/>
</dbReference>
<sequence>MAKSSPNDVTTDFIKAECEATLYPALCIQCLSSYSTTIQNSHKQLAQAALSVSLSRAQSTASFIAKLARIRGLKPIQHRAVRDCLANMANSADQLSRSVKELAGMRDDDFDWHENNVESWVGAALTFENTCLDLFAGPTMDGNVKVAVRRMVMDCAQVTSNALALVHRYAARHSTDVASSETCYNKIIFDLTFIFDEKLNKRLSIAELGSHCEEYVNDNKLL</sequence>
<dbReference type="NCBIfam" id="TIGR01614">
    <property type="entry name" value="PME_inhib"/>
    <property type="match status" value="1"/>
</dbReference>
<evidence type="ECO:0000256" key="1">
    <source>
        <dbReference type="ARBA" id="ARBA00022729"/>
    </source>
</evidence>
<proteinExistence type="predicted"/>